<protein>
    <submittedName>
        <fullName evidence="8">Uncharacterized protein</fullName>
    </submittedName>
</protein>
<reference evidence="8 9" key="1">
    <citation type="journal article" date="2017" name="G3 (Bethesda)">
        <title>The Physical Genome Mapping of Anopheles albimanus Corrected Scaffold Misassemblies and Identified Interarm Rearrangements in Genus Anopheles.</title>
        <authorList>
            <person name="Artemov G.N."/>
            <person name="Peery A.N."/>
            <person name="Jiang X."/>
            <person name="Tu Z."/>
            <person name="Stegniy V.N."/>
            <person name="Sharakhova M.V."/>
            <person name="Sharakhov I.V."/>
        </authorList>
    </citation>
    <scope>NUCLEOTIDE SEQUENCE [LARGE SCALE GENOMIC DNA]</scope>
    <source>
        <strain evidence="8 9">ALBI9_A</strain>
    </source>
</reference>
<name>A0A182FRS4_ANOAL</name>
<feature type="region of interest" description="Disordered" evidence="7">
    <location>
        <begin position="349"/>
        <end position="369"/>
    </location>
</feature>
<dbReference type="GO" id="GO:0000981">
    <property type="term" value="F:DNA-binding transcription factor activity, RNA polymerase II-specific"/>
    <property type="evidence" value="ECO:0007669"/>
    <property type="project" value="InterPro"/>
</dbReference>
<dbReference type="InterPro" id="IPR009057">
    <property type="entry name" value="Homeodomain-like_sf"/>
</dbReference>
<dbReference type="OrthoDB" id="6159439at2759"/>
<organism evidence="8 9">
    <name type="scientific">Anopheles albimanus</name>
    <name type="common">New world malaria mosquito</name>
    <dbReference type="NCBI Taxonomy" id="7167"/>
    <lineage>
        <taxon>Eukaryota</taxon>
        <taxon>Metazoa</taxon>
        <taxon>Ecdysozoa</taxon>
        <taxon>Arthropoda</taxon>
        <taxon>Hexapoda</taxon>
        <taxon>Insecta</taxon>
        <taxon>Pterygota</taxon>
        <taxon>Neoptera</taxon>
        <taxon>Endopterygota</taxon>
        <taxon>Diptera</taxon>
        <taxon>Nematocera</taxon>
        <taxon>Culicoidea</taxon>
        <taxon>Culicidae</taxon>
        <taxon>Anophelinae</taxon>
        <taxon>Anopheles</taxon>
    </lineage>
</organism>
<dbReference type="RefSeq" id="XP_035776021.1">
    <property type="nucleotide sequence ID" value="XM_035920128.1"/>
</dbReference>
<proteinExistence type="predicted"/>
<evidence type="ECO:0000256" key="3">
    <source>
        <dbReference type="ARBA" id="ARBA00023155"/>
    </source>
</evidence>
<dbReference type="VEuPathDB" id="VectorBase:AALB20_033312"/>
<accession>A0A182FRS4</accession>
<dbReference type="SMART" id="SM00389">
    <property type="entry name" value="HOX"/>
    <property type="match status" value="1"/>
</dbReference>
<evidence type="ECO:0000256" key="6">
    <source>
        <dbReference type="RuleBase" id="RU000682"/>
    </source>
</evidence>
<dbReference type="PANTHER" id="PTHR24329:SF543">
    <property type="entry name" value="FI01017P-RELATED"/>
    <property type="match status" value="1"/>
</dbReference>
<dbReference type="FunFam" id="1.10.10.60:FF:000679">
    <property type="entry name" value="Homeobox protein aristaless"/>
    <property type="match status" value="1"/>
</dbReference>
<dbReference type="AlphaFoldDB" id="A0A182FRS4"/>
<dbReference type="PANTHER" id="PTHR24329">
    <property type="entry name" value="HOMEOBOX PROTEIN ARISTALESS"/>
    <property type="match status" value="1"/>
</dbReference>
<dbReference type="CDD" id="cd00086">
    <property type="entry name" value="homeodomain"/>
    <property type="match status" value="1"/>
</dbReference>
<evidence type="ECO:0000256" key="2">
    <source>
        <dbReference type="ARBA" id="ARBA00023125"/>
    </source>
</evidence>
<comment type="subcellular location">
    <subcellularLocation>
        <location evidence="1 5 6">Nucleus</location>
    </subcellularLocation>
</comment>
<dbReference type="VEuPathDB" id="VectorBase:AALB009250"/>
<sequence length="387" mass="42228">MNYYTDPAGFQGGDPVISPGNGKPGPGPTNWYLMAPPIVCPADYLEMNLTTNAANAEMLEMGDSAERRYRGDEIDSFQQGPSGPCGPLEKSDVEGFHRPQEDNDTADQHLRGLSGLSGLSVTSIVEGVAGLPDPSAKQSAGCLLKDRAKDGFFMDNLLQLSSHGNIPGDSSLSLCDSAGSSRKMLKRETIPSKENSGSPKKPRRTRTSFTSQQILALEKIFERTHYPDAFVREELAKENSLSEARVQVWFQNRRAKFRRNERSASCSSSSRVDDFYPSNSFAIPTSSATAGGSMLSKPPDVTGTGSSPYAPLAFSALSSMFGPVVPQIQTHLHLHHPVSRTDGYYSAFKPQQHQQQPPQQPIGDSPAKYMNQSYQFSNLAYHNNLQT</sequence>
<evidence type="ECO:0000313" key="8">
    <source>
        <dbReference type="EnsemblMetazoa" id="AALB009250-PA"/>
    </source>
</evidence>
<dbReference type="Proteomes" id="UP000069272">
    <property type="component" value="Chromosome 2R"/>
</dbReference>
<dbReference type="InterPro" id="IPR050649">
    <property type="entry name" value="Paired_Homeobox_TFs"/>
</dbReference>
<dbReference type="Gene3D" id="1.10.10.60">
    <property type="entry name" value="Homeodomain-like"/>
    <property type="match status" value="1"/>
</dbReference>
<dbReference type="SUPFAM" id="SSF46689">
    <property type="entry name" value="Homeodomain-like"/>
    <property type="match status" value="1"/>
</dbReference>
<dbReference type="InterPro" id="IPR017970">
    <property type="entry name" value="Homeobox_CS"/>
</dbReference>
<evidence type="ECO:0000256" key="1">
    <source>
        <dbReference type="ARBA" id="ARBA00004123"/>
    </source>
</evidence>
<dbReference type="PROSITE" id="PS50071">
    <property type="entry name" value="HOMEOBOX_2"/>
    <property type="match status" value="1"/>
</dbReference>
<keyword evidence="2 5" id="KW-0238">DNA-binding</keyword>
<feature type="region of interest" description="Disordered" evidence="7">
    <location>
        <begin position="183"/>
        <end position="209"/>
    </location>
</feature>
<feature type="DNA-binding region" description="Homeobox" evidence="5">
    <location>
        <begin position="202"/>
        <end position="261"/>
    </location>
</feature>
<dbReference type="EnsemblMetazoa" id="AALB009250-RA">
    <property type="protein sequence ID" value="AALB009250-PA"/>
    <property type="gene ID" value="AALB009250"/>
</dbReference>
<evidence type="ECO:0000256" key="4">
    <source>
        <dbReference type="ARBA" id="ARBA00023242"/>
    </source>
</evidence>
<evidence type="ECO:0000256" key="7">
    <source>
        <dbReference type="SAM" id="MobiDB-lite"/>
    </source>
</evidence>
<dbReference type="PROSITE" id="PS00027">
    <property type="entry name" value="HOMEOBOX_1"/>
    <property type="match status" value="1"/>
</dbReference>
<reference evidence="8" key="2">
    <citation type="submission" date="2022-08" db="UniProtKB">
        <authorList>
            <consortium name="EnsemblMetazoa"/>
        </authorList>
    </citation>
    <scope>IDENTIFICATION</scope>
    <source>
        <strain evidence="8">STECLA/ALBI9_A</strain>
    </source>
</reference>
<dbReference type="InterPro" id="IPR001356">
    <property type="entry name" value="HD"/>
</dbReference>
<keyword evidence="4 5" id="KW-0539">Nucleus</keyword>
<dbReference type="KEGG" id="aali:118458023"/>
<keyword evidence="3 5" id="KW-0371">Homeobox</keyword>
<evidence type="ECO:0000256" key="5">
    <source>
        <dbReference type="PROSITE-ProRule" id="PRU00108"/>
    </source>
</evidence>
<feature type="region of interest" description="Disordered" evidence="7">
    <location>
        <begin position="74"/>
        <end position="111"/>
    </location>
</feature>
<dbReference type="GO" id="GO:0005634">
    <property type="term" value="C:nucleus"/>
    <property type="evidence" value="ECO:0007669"/>
    <property type="project" value="UniProtKB-SubCell"/>
</dbReference>
<dbReference type="STRING" id="7167.A0A182FRS4"/>
<dbReference type="Pfam" id="PF00046">
    <property type="entry name" value="Homeodomain"/>
    <property type="match status" value="1"/>
</dbReference>
<keyword evidence="9" id="KW-1185">Reference proteome</keyword>
<feature type="region of interest" description="Disordered" evidence="7">
    <location>
        <begin position="1"/>
        <end position="23"/>
    </location>
</feature>
<feature type="compositionally biased region" description="Basic and acidic residues" evidence="7">
    <location>
        <begin position="89"/>
        <end position="110"/>
    </location>
</feature>
<dbReference type="GeneID" id="118458023"/>
<dbReference type="GO" id="GO:0000977">
    <property type="term" value="F:RNA polymerase II transcription regulatory region sequence-specific DNA binding"/>
    <property type="evidence" value="ECO:0007669"/>
    <property type="project" value="TreeGrafter"/>
</dbReference>
<evidence type="ECO:0000313" key="9">
    <source>
        <dbReference type="Proteomes" id="UP000069272"/>
    </source>
</evidence>